<dbReference type="InterPro" id="IPR042173">
    <property type="entry name" value="RNase_J_2"/>
</dbReference>
<dbReference type="PANTHER" id="PTHR43694:SF1">
    <property type="entry name" value="RIBONUCLEASE J"/>
    <property type="match status" value="1"/>
</dbReference>
<dbReference type="SUPFAM" id="SSF56281">
    <property type="entry name" value="Metallo-hydrolase/oxidoreductase"/>
    <property type="match status" value="1"/>
</dbReference>
<keyword evidence="7 9" id="KW-0269">Exonuclease</keyword>
<feature type="binding site" evidence="12">
    <location>
        <position position="78"/>
    </location>
    <ligand>
        <name>Zn(2+)</name>
        <dbReference type="ChEBI" id="CHEBI:29105"/>
        <label>2</label>
        <note>catalytic</note>
    </ligand>
</feature>
<evidence type="ECO:0000256" key="4">
    <source>
        <dbReference type="ARBA" id="ARBA00022759"/>
    </source>
</evidence>
<dbReference type="GO" id="GO:0004534">
    <property type="term" value="F:5'-3' RNA exonuclease activity"/>
    <property type="evidence" value="ECO:0007669"/>
    <property type="project" value="UniProtKB-UniRule"/>
</dbReference>
<evidence type="ECO:0000256" key="11">
    <source>
        <dbReference type="PIRSR" id="PIRSR004803-2"/>
    </source>
</evidence>
<dbReference type="InterPro" id="IPR011108">
    <property type="entry name" value="RMMBL"/>
</dbReference>
<evidence type="ECO:0000259" key="13">
    <source>
        <dbReference type="SMART" id="SM00849"/>
    </source>
</evidence>
<feature type="domain" description="Metallo-beta-lactamase" evidence="13">
    <location>
        <begin position="20"/>
        <end position="215"/>
    </location>
</feature>
<dbReference type="EMBL" id="CP002105">
    <property type="protein sequence ID" value="ADL11630.1"/>
    <property type="molecule type" value="Genomic_DNA"/>
</dbReference>
<evidence type="ECO:0000256" key="5">
    <source>
        <dbReference type="ARBA" id="ARBA00022801"/>
    </source>
</evidence>
<dbReference type="GO" id="GO:0008270">
    <property type="term" value="F:zinc ion binding"/>
    <property type="evidence" value="ECO:0007669"/>
    <property type="project" value="InterPro"/>
</dbReference>
<feature type="active site" description="Proton donor" evidence="10">
    <location>
        <position position="195"/>
    </location>
</feature>
<dbReference type="InterPro" id="IPR041636">
    <property type="entry name" value="RNase_J_C"/>
</dbReference>
<dbReference type="InterPro" id="IPR001587">
    <property type="entry name" value="RNase_J_CS"/>
</dbReference>
<keyword evidence="5 9" id="KW-0378">Hydrolase</keyword>
<dbReference type="STRING" id="574087.Acear_0079"/>
<dbReference type="SMART" id="SM00849">
    <property type="entry name" value="Lactamase_B"/>
    <property type="match status" value="1"/>
</dbReference>
<evidence type="ECO:0000256" key="3">
    <source>
        <dbReference type="ARBA" id="ARBA00022723"/>
    </source>
</evidence>
<evidence type="ECO:0000256" key="7">
    <source>
        <dbReference type="ARBA" id="ARBA00022839"/>
    </source>
</evidence>
<gene>
    <name evidence="9" type="primary">rnj</name>
    <name evidence="14" type="ordered locus">Acear_0079</name>
</gene>
<dbReference type="HOGENOM" id="CLU_008727_3_1_9"/>
<dbReference type="Proteomes" id="UP000001661">
    <property type="component" value="Chromosome"/>
</dbReference>
<dbReference type="KEGG" id="aar:Acear_0079"/>
<dbReference type="Pfam" id="PF00753">
    <property type="entry name" value="Lactamase_B"/>
    <property type="match status" value="1"/>
</dbReference>
<evidence type="ECO:0000256" key="9">
    <source>
        <dbReference type="HAMAP-Rule" id="MF_01491"/>
    </source>
</evidence>
<dbReference type="InterPro" id="IPR055132">
    <property type="entry name" value="RNase_J_b_CASP"/>
</dbReference>
<keyword evidence="15" id="KW-1185">Reference proteome</keyword>
<dbReference type="Gene3D" id="3.60.15.10">
    <property type="entry name" value="Ribonuclease Z/Hydroxyacylglutathione hydrolase-like"/>
    <property type="match status" value="1"/>
</dbReference>
<dbReference type="InterPro" id="IPR036866">
    <property type="entry name" value="RibonucZ/Hydroxyglut_hydro"/>
</dbReference>
<comment type="subcellular location">
    <subcellularLocation>
        <location evidence="9">Cytoplasm</location>
    </subcellularLocation>
</comment>
<comment type="similarity">
    <text evidence="9">Belongs to the metallo-beta-lactamase superfamily. RNA-metabolizing metallo-beta-lactamase-like family. Bacterial RNase J subfamily.</text>
</comment>
<dbReference type="Gene3D" id="3.40.50.10710">
    <property type="entry name" value="Metallo-hydrolase/oxidoreductase"/>
    <property type="match status" value="1"/>
</dbReference>
<accession>D9QSU2</accession>
<dbReference type="AlphaFoldDB" id="D9QSU2"/>
<dbReference type="InterPro" id="IPR030854">
    <property type="entry name" value="RNase_J_bac"/>
</dbReference>
<dbReference type="NCBIfam" id="TIGR00649">
    <property type="entry name" value="MG423"/>
    <property type="match status" value="1"/>
</dbReference>
<proteinExistence type="inferred from homology"/>
<feature type="binding site" evidence="12">
    <location>
        <position position="73"/>
    </location>
    <ligand>
        <name>Zn(2+)</name>
        <dbReference type="ChEBI" id="CHEBI:29105"/>
        <label>1</label>
        <note>catalytic</note>
    </ligand>
</feature>
<name>D9QSU2_ACEAZ</name>
<feature type="binding site" evidence="12">
    <location>
        <position position="77"/>
    </location>
    <ligand>
        <name>Zn(2+)</name>
        <dbReference type="ChEBI" id="CHEBI:29105"/>
        <label>1</label>
        <note>catalytic</note>
    </ligand>
</feature>
<keyword evidence="3 12" id="KW-0479">Metal-binding</keyword>
<dbReference type="OrthoDB" id="9758375at2"/>
<feature type="binding site" evidence="12">
    <location>
        <position position="443"/>
    </location>
    <ligand>
        <name>Ca(2+)</name>
        <dbReference type="ChEBI" id="CHEBI:29108"/>
    </ligand>
</feature>
<evidence type="ECO:0000256" key="2">
    <source>
        <dbReference type="ARBA" id="ARBA00022722"/>
    </source>
</evidence>
<dbReference type="InterPro" id="IPR004613">
    <property type="entry name" value="RNase_J"/>
</dbReference>
<evidence type="ECO:0000256" key="10">
    <source>
        <dbReference type="PIRSR" id="PIRSR004803-1"/>
    </source>
</evidence>
<keyword evidence="2 9" id="KW-0540">Nuclease</keyword>
<evidence type="ECO:0000313" key="14">
    <source>
        <dbReference type="EMBL" id="ADL11630.1"/>
    </source>
</evidence>
<dbReference type="Pfam" id="PF17770">
    <property type="entry name" value="RNase_J_C"/>
    <property type="match status" value="1"/>
</dbReference>
<dbReference type="PIRSF" id="PIRSF004803">
    <property type="entry name" value="RnjA"/>
    <property type="match status" value="1"/>
</dbReference>
<dbReference type="PROSITE" id="PS01292">
    <property type="entry name" value="UPF0036"/>
    <property type="match status" value="1"/>
</dbReference>
<dbReference type="Pfam" id="PF07521">
    <property type="entry name" value="RMMBL"/>
    <property type="match status" value="1"/>
</dbReference>
<dbReference type="InterPro" id="IPR001279">
    <property type="entry name" value="Metallo-B-lactamas"/>
</dbReference>
<feature type="binding site" evidence="12">
    <location>
        <position position="163"/>
    </location>
    <ligand>
        <name>Zn(2+)</name>
        <dbReference type="ChEBI" id="CHEBI:29105"/>
        <label>1</label>
        <note>catalytic</note>
    </ligand>
</feature>
<comment type="function">
    <text evidence="9">An RNase that has 5'-3' exonuclease and possibly endonuclease activity. Involved in maturation of rRNA and in some organisms also mRNA maturation and/or decay.</text>
</comment>
<dbReference type="Gene3D" id="3.10.20.580">
    <property type="match status" value="1"/>
</dbReference>
<keyword evidence="1 9" id="KW-0963">Cytoplasm</keyword>
<keyword evidence="6 12" id="KW-0862">Zinc</keyword>
<dbReference type="PANTHER" id="PTHR43694">
    <property type="entry name" value="RIBONUCLEASE J"/>
    <property type="match status" value="1"/>
</dbReference>
<feature type="binding site" evidence="11">
    <location>
        <begin position="232"/>
        <end position="234"/>
    </location>
    <ligand>
        <name>substrate</name>
    </ligand>
</feature>
<dbReference type="CDD" id="cd07714">
    <property type="entry name" value="RNaseJ_MBL-fold"/>
    <property type="match status" value="1"/>
</dbReference>
<comment type="subunit">
    <text evidence="9">Homodimer, may be a subunit of the RNA degradosome.</text>
</comment>
<dbReference type="GO" id="GO:0005737">
    <property type="term" value="C:cytoplasm"/>
    <property type="evidence" value="ECO:0007669"/>
    <property type="project" value="UniProtKB-SubCell"/>
</dbReference>
<dbReference type="GO" id="GO:0004521">
    <property type="term" value="F:RNA endonuclease activity"/>
    <property type="evidence" value="ECO:0007669"/>
    <property type="project" value="UniProtKB-UniRule"/>
</dbReference>
<dbReference type="GO" id="GO:0006364">
    <property type="term" value="P:rRNA processing"/>
    <property type="evidence" value="ECO:0007669"/>
    <property type="project" value="UniProtKB-UniRule"/>
</dbReference>
<feature type="binding site" evidence="9 11">
    <location>
        <begin position="364"/>
        <end position="368"/>
    </location>
    <ligand>
        <name>substrate</name>
    </ligand>
</feature>
<feature type="active site" description="Proton acceptor" evidence="10">
    <location>
        <position position="368"/>
    </location>
</feature>
<feature type="binding site" evidence="12">
    <location>
        <position position="48"/>
    </location>
    <ligand>
        <name>Ca(2+)</name>
        <dbReference type="ChEBI" id="CHEBI:29108"/>
    </ligand>
</feature>
<dbReference type="eggNOG" id="COG0595">
    <property type="taxonomic scope" value="Bacteria"/>
</dbReference>
<keyword evidence="12" id="KW-0106">Calcium</keyword>
<evidence type="ECO:0000256" key="12">
    <source>
        <dbReference type="PIRSR" id="PIRSR004803-3"/>
    </source>
</evidence>
<dbReference type="RefSeq" id="WP_013277077.1">
    <property type="nucleotide sequence ID" value="NC_014378.1"/>
</dbReference>
<keyword evidence="8 9" id="KW-0694">RNA-binding</keyword>
<comment type="cofactor">
    <cofactor evidence="12">
        <name>Zn(2+)</name>
        <dbReference type="ChEBI" id="CHEBI:29105"/>
    </cofactor>
    <text evidence="12">Binds 2 Zn(2+) ions per subunit. It is not clear if Zn(2+) or Mg(2+) is physiologically important.</text>
</comment>
<feature type="binding site" evidence="12">
    <location>
        <position position="50"/>
    </location>
    <ligand>
        <name>Ca(2+)</name>
        <dbReference type="ChEBI" id="CHEBI:29108"/>
    </ligand>
</feature>
<dbReference type="GO" id="GO:0003723">
    <property type="term" value="F:RNA binding"/>
    <property type="evidence" value="ECO:0007669"/>
    <property type="project" value="UniProtKB-UniRule"/>
</dbReference>
<evidence type="ECO:0000256" key="8">
    <source>
        <dbReference type="ARBA" id="ARBA00022884"/>
    </source>
</evidence>
<keyword evidence="9" id="KW-0698">rRNA processing</keyword>
<reference evidence="14 15" key="1">
    <citation type="journal article" date="2010" name="Stand. Genomic Sci.">
        <title>Complete genome sequence of Acetohalobium arabaticum type strain (Z-7288).</title>
        <authorList>
            <person name="Sikorski J."/>
            <person name="Lapidus A."/>
            <person name="Chertkov O."/>
            <person name="Lucas S."/>
            <person name="Copeland A."/>
            <person name="Glavina Del Rio T."/>
            <person name="Nolan M."/>
            <person name="Tice H."/>
            <person name="Cheng J.F."/>
            <person name="Han C."/>
            <person name="Brambilla E."/>
            <person name="Pitluck S."/>
            <person name="Liolios K."/>
            <person name="Ivanova N."/>
            <person name="Mavromatis K."/>
            <person name="Mikhailova N."/>
            <person name="Pati A."/>
            <person name="Bruce D."/>
            <person name="Detter C."/>
            <person name="Tapia R."/>
            <person name="Goodwin L."/>
            <person name="Chen A."/>
            <person name="Palaniappan K."/>
            <person name="Land M."/>
            <person name="Hauser L."/>
            <person name="Chang Y.J."/>
            <person name="Jeffries C.D."/>
            <person name="Rohde M."/>
            <person name="Goker M."/>
            <person name="Spring S."/>
            <person name="Woyke T."/>
            <person name="Bristow J."/>
            <person name="Eisen J.A."/>
            <person name="Markowitz V."/>
            <person name="Hugenholtz P."/>
            <person name="Kyrpides N.C."/>
            <person name="Klenk H.P."/>
        </authorList>
    </citation>
    <scope>NUCLEOTIDE SEQUENCE [LARGE SCALE GENOMIC DNA]</scope>
    <source>
        <strain evidence="15">ATCC 49924 / DSM 5501 / Z-7288</strain>
    </source>
</reference>
<keyword evidence="4 9" id="KW-0255">Endonuclease</keyword>
<feature type="binding site" evidence="12">
    <location>
        <position position="75"/>
    </location>
    <ligand>
        <name>Zn(2+)</name>
        <dbReference type="ChEBI" id="CHEBI:29105"/>
        <label>1</label>
        <note>catalytic</note>
    </ligand>
</feature>
<feature type="binding site" evidence="12">
    <location>
        <position position="141"/>
    </location>
    <ligand>
        <name>Zn(2+)</name>
        <dbReference type="ChEBI" id="CHEBI:29105"/>
        <label>1</label>
        <note>catalytic</note>
    </ligand>
</feature>
<evidence type="ECO:0000256" key="6">
    <source>
        <dbReference type="ARBA" id="ARBA00022833"/>
    </source>
</evidence>
<protein>
    <recommendedName>
        <fullName evidence="9">Ribonuclease J</fullName>
        <shortName evidence="9">RNase J</shortName>
        <ecNumber evidence="9">3.1.-.-</ecNumber>
    </recommendedName>
</protein>
<evidence type="ECO:0000256" key="1">
    <source>
        <dbReference type="ARBA" id="ARBA00022490"/>
    </source>
</evidence>
<feature type="binding site" evidence="12">
    <location>
        <position position="390"/>
    </location>
    <ligand>
        <name>Zn(2+)</name>
        <dbReference type="ChEBI" id="CHEBI:29105"/>
        <label>2</label>
        <note>catalytic</note>
    </ligand>
</feature>
<evidence type="ECO:0000313" key="15">
    <source>
        <dbReference type="Proteomes" id="UP000001661"/>
    </source>
</evidence>
<organism evidence="14 15">
    <name type="scientific">Acetohalobium arabaticum (strain ATCC 49924 / DSM 5501 / Z-7288)</name>
    <dbReference type="NCBI Taxonomy" id="574087"/>
    <lineage>
        <taxon>Bacteria</taxon>
        <taxon>Bacillati</taxon>
        <taxon>Bacillota</taxon>
        <taxon>Clostridia</taxon>
        <taxon>Halanaerobiales</taxon>
        <taxon>Halobacteroidaceae</taxon>
        <taxon>Acetohalobium</taxon>
    </lineage>
</organism>
<dbReference type="HAMAP" id="MF_01491">
    <property type="entry name" value="RNase_J_bact"/>
    <property type="match status" value="1"/>
</dbReference>
<dbReference type="EC" id="3.1.-.-" evidence="9"/>
<comment type="cofactor">
    <cofactor evidence="12">
        <name>Ca(2+)</name>
        <dbReference type="ChEBI" id="CHEBI:29108"/>
    </cofactor>
    <text evidence="12">Binds 1 Ca(2+) cation per subunit. Seen in 1 crystal structure, it is not clear if it is physiologically important.</text>
</comment>
<dbReference type="Pfam" id="PF22505">
    <property type="entry name" value="RNase_J_b_CASP"/>
    <property type="match status" value="1"/>
</dbReference>
<sequence>MTENLDRIGIIQLGGKGVVGSNMIAVEYQNEILVLDAGIMFPTDNMPGVDYVIPDITYLQENKQQVKALLLSHGHEDHIGAVPFLISEINIPIYGTELTIALVKEKLKENKLLHKTELNQVQPREKTKINNFQIQFINVSHSIPDAAAISITTPVGQILYTGDFKIDQNPINDDLTDFYKLAHLGEEGLLALLSDSTNAEQKGYSRSESSIGKSLQDQFRTAQGKIIAAAFSSHIHRLQQVVSIAKEYDRKVAISGRSMIKTVKIARKLGHLDLPAEMLIDINDIDKYNPEQVVILMTGSQGEPMAALTRIARGDHRQIEVTPQDTVIISATPIPGNEVAVSNTINQLLETGADVIYYSHDHIHVSGHGFQEELKLMLNLTKPQYFIPVHGEYRHLHHHALLAQEIGIPKENIFVTPNGIKLELTKDEAKITDKVPTGKILIDGSQTGSLDNTVLEDRQSLSEDGIITVMVTIDRETDRIIGGPDLTSRGVTYQQNSQTETLLNKAKSKVAKILDRADIENIDQNSKLKSRIKAGINSLLRKHLNSNPVILPLIMEV</sequence>